<dbReference type="Gene3D" id="3.90.25.10">
    <property type="entry name" value="UDP-galactose 4-epimerase, domain 1"/>
    <property type="match status" value="1"/>
</dbReference>
<dbReference type="Gene3D" id="3.20.20.80">
    <property type="entry name" value="Glycosidases"/>
    <property type="match status" value="1"/>
</dbReference>
<proteinExistence type="inferred from homology"/>
<evidence type="ECO:0000256" key="4">
    <source>
        <dbReference type="ARBA" id="ARBA00017099"/>
    </source>
</evidence>
<dbReference type="GO" id="GO:0019305">
    <property type="term" value="P:dTDP-rhamnose biosynthetic process"/>
    <property type="evidence" value="ECO:0007669"/>
    <property type="project" value="UniProtKB-UniPathway"/>
</dbReference>
<dbReference type="GO" id="GO:0005975">
    <property type="term" value="P:carbohydrate metabolic process"/>
    <property type="evidence" value="ECO:0007669"/>
    <property type="project" value="InterPro"/>
</dbReference>
<keyword evidence="9" id="KW-1185">Reference proteome</keyword>
<evidence type="ECO:0000256" key="6">
    <source>
        <dbReference type="RuleBase" id="RU364082"/>
    </source>
</evidence>
<dbReference type="Proteomes" id="UP000000493">
    <property type="component" value="Plasmid pRUNSL05"/>
</dbReference>
<protein>
    <recommendedName>
        <fullName evidence="4 6">dTDP-4-dehydrorhamnose reductase</fullName>
        <ecNumber evidence="3 6">1.1.1.133</ecNumber>
    </recommendedName>
</protein>
<dbReference type="InterPro" id="IPR005913">
    <property type="entry name" value="dTDP_dehydrorham_reduct"/>
</dbReference>
<sequence>MVAKKSTFAIPDVWAGIECSFNRIGDSFSDQLVFSGHYERADDIDQFAELGIKALHYPILWELHQPQKESVIQWDWIAAQLQKIQSHSITPIIGLLHHGSGPAYTHLLDDDFATGLSSFAKKVATRFPELTHYKPINEPLTTARFSGLYGLWHPHAREDVIFAKILLNQLKAIVLSMEEIRKINPEAKLIQTEDLSKTYSTPLLQYQADFENHRRWLTYDILMGKLDRQHPLWSYFIGLGFSEKSLLFFQERPCIPDLLGVNHYVTSERFLDDDLSRYPTHMHGGNGRHAYVDVEAIRVNHPHKAGLKVLLEELRDRYPAIDIALTEVHLHCTREEQLRWLKHTWDTCVELNAQGANIKALTVWALLGAFGWNKLLTQPGGDYESGIFDLRSPSPRPTALAALVKALSNGCDFQHPVLKQKGWWEKESRFIHPLPHREKVFDFLPPTQPLLVIGKNGTLGRAFGLLCQQRGIKYRLLSRQELDICDMQSIEAVFKSYRPWAVVNAAGYARIDSAELEPQKCFNDNVTGVKNLTQACKMWGVKLLTFSSSMVFDGMKTSPYLESDLVSPLNTYGRSKVEAEKAVLEADCRALVIRTSLIFSPWDHLNFVGQIVTSLNRDEPLVCPKNVFISPTYLPDLVHTALDLLIDDEIGIWHLTNQGEVNWAEFASDIARRTGNDTTLINRLSPERMAWKAPRPYYSVLGSEKGIFLPPLTHALDRYFMEKAG</sequence>
<dbReference type="RefSeq" id="WP_013921762.1">
    <property type="nucleotide sequence ID" value="NC_015695.1"/>
</dbReference>
<geneLocation type="plasmid" evidence="8 9">
    <name>pRUNSL05</name>
</geneLocation>
<dbReference type="Gene3D" id="3.40.50.720">
    <property type="entry name" value="NAD(P)-binding Rossmann-like Domain"/>
    <property type="match status" value="1"/>
</dbReference>
<dbReference type="Pfam" id="PF04321">
    <property type="entry name" value="RmlD_sub_bind"/>
    <property type="match status" value="1"/>
</dbReference>
<dbReference type="AlphaFoldDB" id="A0A7U3ZRX2"/>
<dbReference type="KEGG" id="rsi:Runsl_5737"/>
<keyword evidence="8" id="KW-0614">Plasmid</keyword>
<comment type="pathway">
    <text evidence="1 6">Carbohydrate biosynthesis; dTDP-L-rhamnose biosynthesis.</text>
</comment>
<feature type="domain" description="RmlD-like substrate binding" evidence="7">
    <location>
        <begin position="450"/>
        <end position="705"/>
    </location>
</feature>
<dbReference type="CDD" id="cd05254">
    <property type="entry name" value="dTDP_HR_like_SDR_e"/>
    <property type="match status" value="1"/>
</dbReference>
<dbReference type="EC" id="1.1.1.133" evidence="3 6"/>
<evidence type="ECO:0000256" key="2">
    <source>
        <dbReference type="ARBA" id="ARBA00010944"/>
    </source>
</evidence>
<dbReference type="EMBL" id="CP002864">
    <property type="protein sequence ID" value="AEI52222.1"/>
    <property type="molecule type" value="Genomic_DNA"/>
</dbReference>
<dbReference type="GO" id="GO:0008831">
    <property type="term" value="F:dTDP-4-dehydrorhamnose reductase activity"/>
    <property type="evidence" value="ECO:0007669"/>
    <property type="project" value="UniProtKB-EC"/>
</dbReference>
<evidence type="ECO:0000256" key="1">
    <source>
        <dbReference type="ARBA" id="ARBA00004781"/>
    </source>
</evidence>
<dbReference type="InterPro" id="IPR036291">
    <property type="entry name" value="NAD(P)-bd_dom_sf"/>
</dbReference>
<dbReference type="InterPro" id="IPR017853">
    <property type="entry name" value="GH"/>
</dbReference>
<dbReference type="GO" id="GO:0004553">
    <property type="term" value="F:hydrolase activity, hydrolyzing O-glycosyl compounds"/>
    <property type="evidence" value="ECO:0007669"/>
    <property type="project" value="InterPro"/>
</dbReference>
<accession>A0A7U3ZRX2</accession>
<keyword evidence="6" id="KW-0521">NADP</keyword>
<organism evidence="8 9">
    <name type="scientific">Runella slithyformis (strain ATCC 29530 / DSM 19594 / LMG 11500 / NCIMB 11436 / LSU 4)</name>
    <dbReference type="NCBI Taxonomy" id="761193"/>
    <lineage>
        <taxon>Bacteria</taxon>
        <taxon>Pseudomonadati</taxon>
        <taxon>Bacteroidota</taxon>
        <taxon>Cytophagia</taxon>
        <taxon>Cytophagales</taxon>
        <taxon>Spirosomataceae</taxon>
        <taxon>Runella</taxon>
    </lineage>
</organism>
<evidence type="ECO:0000259" key="7">
    <source>
        <dbReference type="Pfam" id="PF04321"/>
    </source>
</evidence>
<dbReference type="SUPFAM" id="SSF51445">
    <property type="entry name" value="(Trans)glycosidases"/>
    <property type="match status" value="1"/>
</dbReference>
<dbReference type="Pfam" id="PF00232">
    <property type="entry name" value="Glyco_hydro_1"/>
    <property type="match status" value="1"/>
</dbReference>
<dbReference type="InterPro" id="IPR029903">
    <property type="entry name" value="RmlD-like-bd"/>
</dbReference>
<evidence type="ECO:0000313" key="9">
    <source>
        <dbReference type="Proteomes" id="UP000000493"/>
    </source>
</evidence>
<evidence type="ECO:0000313" key="8">
    <source>
        <dbReference type="EMBL" id="AEI52222.1"/>
    </source>
</evidence>
<gene>
    <name evidence="8" type="ordered locus">Runsl_5737</name>
</gene>
<name>A0A7U3ZRX2_RUNSL</name>
<dbReference type="SUPFAM" id="SSF51735">
    <property type="entry name" value="NAD(P)-binding Rossmann-fold domains"/>
    <property type="match status" value="1"/>
</dbReference>
<reference evidence="8 9" key="2">
    <citation type="journal article" date="2012" name="Stand. Genomic Sci.">
        <title>Complete genome sequence of the aquatic bacterium Runella slithyformis type strain (LSU 4(T)).</title>
        <authorList>
            <person name="Copeland A."/>
            <person name="Zhang X."/>
            <person name="Misra M."/>
            <person name="Lapidus A."/>
            <person name="Nolan M."/>
            <person name="Lucas S."/>
            <person name="Deshpande S."/>
            <person name="Cheng J.F."/>
            <person name="Tapia R."/>
            <person name="Goodwin L.A."/>
            <person name="Pitluck S."/>
            <person name="Liolios K."/>
            <person name="Pagani I."/>
            <person name="Ivanova N."/>
            <person name="Mikhailova N."/>
            <person name="Pati A."/>
            <person name="Chen A."/>
            <person name="Palaniappan K."/>
            <person name="Land M."/>
            <person name="Hauser L."/>
            <person name="Pan C."/>
            <person name="Jeffries C.D."/>
            <person name="Detter J.C."/>
            <person name="Brambilla E.M."/>
            <person name="Rohde M."/>
            <person name="Djao O.D."/>
            <person name="Goker M."/>
            <person name="Sikorski J."/>
            <person name="Tindall B.J."/>
            <person name="Woyke T."/>
            <person name="Bristow J."/>
            <person name="Eisen J.A."/>
            <person name="Markowitz V."/>
            <person name="Hugenholtz P."/>
            <person name="Kyrpides N.C."/>
            <person name="Klenk H.P."/>
            <person name="Mavromatis K."/>
        </authorList>
    </citation>
    <scope>NUCLEOTIDE SEQUENCE [LARGE SCALE GENOMIC DNA]</scope>
    <source>
        <strain evidence="9">ATCC 29530 / DSM 19594 / LMG 11500 / NCIMB 11436 / LSU 4</strain>
    </source>
</reference>
<comment type="function">
    <text evidence="6">Catalyzes the reduction of dTDP-6-deoxy-L-lyxo-4-hexulose to yield dTDP-L-rhamnose.</text>
</comment>
<evidence type="ECO:0000256" key="5">
    <source>
        <dbReference type="ARBA" id="ARBA00048200"/>
    </source>
</evidence>
<dbReference type="PANTHER" id="PTHR10491:SF4">
    <property type="entry name" value="METHIONINE ADENOSYLTRANSFERASE 2 SUBUNIT BETA"/>
    <property type="match status" value="1"/>
</dbReference>
<keyword evidence="6 8" id="KW-0560">Oxidoreductase</keyword>
<evidence type="ECO:0000256" key="3">
    <source>
        <dbReference type="ARBA" id="ARBA00012929"/>
    </source>
</evidence>
<dbReference type="UniPathway" id="UPA00124"/>
<dbReference type="InterPro" id="IPR001360">
    <property type="entry name" value="Glyco_hydro_1"/>
</dbReference>
<comment type="catalytic activity">
    <reaction evidence="5">
        <text>dTDP-beta-L-rhamnose + NADP(+) = dTDP-4-dehydro-beta-L-rhamnose + NADPH + H(+)</text>
        <dbReference type="Rhea" id="RHEA:21796"/>
        <dbReference type="ChEBI" id="CHEBI:15378"/>
        <dbReference type="ChEBI" id="CHEBI:57510"/>
        <dbReference type="ChEBI" id="CHEBI:57783"/>
        <dbReference type="ChEBI" id="CHEBI:58349"/>
        <dbReference type="ChEBI" id="CHEBI:62830"/>
        <dbReference type="EC" id="1.1.1.133"/>
    </reaction>
</comment>
<reference evidence="9" key="1">
    <citation type="submission" date="2011-06" db="EMBL/GenBank/DDBJ databases">
        <title>The complete genome of plasmid 5 of Runella slithyformis DSM 19594.</title>
        <authorList>
            <consortium name="US DOE Joint Genome Institute (JGI-PGF)"/>
            <person name="Lucas S."/>
            <person name="Han J."/>
            <person name="Lapidus A."/>
            <person name="Bruce D."/>
            <person name="Goodwin L."/>
            <person name="Pitluck S."/>
            <person name="Peters L."/>
            <person name="Kyrpides N."/>
            <person name="Mavromatis K."/>
            <person name="Ivanova N."/>
            <person name="Ovchinnikova G."/>
            <person name="Zhang X."/>
            <person name="Misra M."/>
            <person name="Detter J.C."/>
            <person name="Tapia R."/>
            <person name="Han C."/>
            <person name="Land M."/>
            <person name="Hauser L."/>
            <person name="Markowitz V."/>
            <person name="Cheng J.-F."/>
            <person name="Hugenholtz P."/>
            <person name="Woyke T."/>
            <person name="Wu D."/>
            <person name="Tindall B."/>
            <person name="Faehrich R."/>
            <person name="Brambilla E."/>
            <person name="Klenk H.-P."/>
            <person name="Eisen J.A."/>
        </authorList>
    </citation>
    <scope>NUCLEOTIDE SEQUENCE [LARGE SCALE GENOMIC DNA]</scope>
    <source>
        <strain evidence="9">ATCC 29530 / DSM 19594 / LMG 11500 / NCIMB 11436 / LSU 4</strain>
        <plasmid evidence="9">pRUNSL05</plasmid>
    </source>
</reference>
<comment type="similarity">
    <text evidence="2 6">Belongs to the dTDP-4-dehydrorhamnose reductase family.</text>
</comment>
<dbReference type="PANTHER" id="PTHR10491">
    <property type="entry name" value="DTDP-4-DEHYDRORHAMNOSE REDUCTASE"/>
    <property type="match status" value="1"/>
</dbReference>